<accession>W4FQ23</accession>
<keyword evidence="6 12" id="KW-0547">Nucleotide-binding</keyword>
<evidence type="ECO:0000313" key="18">
    <source>
        <dbReference type="EMBL" id="ETV68788.1"/>
    </source>
</evidence>
<dbReference type="STRING" id="112090.W4FQ23"/>
<evidence type="ECO:0000256" key="4">
    <source>
        <dbReference type="ARBA" id="ARBA00022679"/>
    </source>
</evidence>
<dbReference type="GO" id="GO:0016020">
    <property type="term" value="C:membrane"/>
    <property type="evidence" value="ECO:0007669"/>
    <property type="project" value="UniProtKB-SubCell"/>
</dbReference>
<evidence type="ECO:0000256" key="8">
    <source>
        <dbReference type="ARBA" id="ARBA00022840"/>
    </source>
</evidence>
<dbReference type="Gene3D" id="3.30.590.10">
    <property type="entry name" value="Glutamine synthetase/guanido kinase, catalytic domain"/>
    <property type="match status" value="1"/>
</dbReference>
<dbReference type="Pfam" id="PF02807">
    <property type="entry name" value="ATP-gua_PtransN"/>
    <property type="match status" value="1"/>
</dbReference>
<reference evidence="18" key="1">
    <citation type="submission" date="2013-12" db="EMBL/GenBank/DDBJ databases">
        <title>The Genome Sequence of Aphanomyces astaci APO3.</title>
        <authorList>
            <consortium name="The Broad Institute Genomics Platform"/>
            <person name="Russ C."/>
            <person name="Tyler B."/>
            <person name="van West P."/>
            <person name="Dieguez-Uribeondo J."/>
            <person name="Young S.K."/>
            <person name="Zeng Q."/>
            <person name="Gargeya S."/>
            <person name="Fitzgerald M."/>
            <person name="Abouelleil A."/>
            <person name="Alvarado L."/>
            <person name="Chapman S.B."/>
            <person name="Gainer-Dewar J."/>
            <person name="Goldberg J."/>
            <person name="Griggs A."/>
            <person name="Gujja S."/>
            <person name="Hansen M."/>
            <person name="Howarth C."/>
            <person name="Imamovic A."/>
            <person name="Ireland A."/>
            <person name="Larimer J."/>
            <person name="McCowan C."/>
            <person name="Murphy C."/>
            <person name="Pearson M."/>
            <person name="Poon T.W."/>
            <person name="Priest M."/>
            <person name="Roberts A."/>
            <person name="Saif S."/>
            <person name="Shea T."/>
            <person name="Sykes S."/>
            <person name="Wortman J."/>
            <person name="Nusbaum C."/>
            <person name="Birren B."/>
        </authorList>
    </citation>
    <scope>NUCLEOTIDE SEQUENCE [LARGE SCALE GENOMIC DNA]</scope>
    <source>
        <strain evidence="18">APO3</strain>
    </source>
</reference>
<gene>
    <name evidence="18" type="ORF">H257_15352</name>
</gene>
<feature type="transmembrane region" description="Helical" evidence="15">
    <location>
        <begin position="75"/>
        <end position="96"/>
    </location>
</feature>
<feature type="domain" description="Phosphagen kinase N-terminal" evidence="16">
    <location>
        <begin position="392"/>
        <end position="475"/>
    </location>
</feature>
<dbReference type="Pfam" id="PF00230">
    <property type="entry name" value="MIP"/>
    <property type="match status" value="1"/>
</dbReference>
<evidence type="ECO:0000259" key="17">
    <source>
        <dbReference type="PROSITE" id="PS51510"/>
    </source>
</evidence>
<dbReference type="NCBIfam" id="TIGR00861">
    <property type="entry name" value="MIP"/>
    <property type="match status" value="1"/>
</dbReference>
<evidence type="ECO:0000256" key="2">
    <source>
        <dbReference type="ARBA" id="ARBA00006798"/>
    </source>
</evidence>
<keyword evidence="7 12" id="KW-0418">Kinase</keyword>
<dbReference type="Pfam" id="PF00217">
    <property type="entry name" value="ATP-gua_Ptrans"/>
    <property type="match status" value="1"/>
</dbReference>
<dbReference type="PRINTS" id="PR00783">
    <property type="entry name" value="MINTRINSICP"/>
</dbReference>
<organism evidence="18">
    <name type="scientific">Aphanomyces astaci</name>
    <name type="common">Crayfish plague agent</name>
    <dbReference type="NCBI Taxonomy" id="112090"/>
    <lineage>
        <taxon>Eukaryota</taxon>
        <taxon>Sar</taxon>
        <taxon>Stramenopiles</taxon>
        <taxon>Oomycota</taxon>
        <taxon>Saprolegniomycetes</taxon>
        <taxon>Saprolegniales</taxon>
        <taxon>Verrucalvaceae</taxon>
        <taxon>Aphanomyces</taxon>
    </lineage>
</organism>
<dbReference type="InterPro" id="IPR000749">
    <property type="entry name" value="ATP-guanido_PTrfase"/>
</dbReference>
<dbReference type="GO" id="GO:0005615">
    <property type="term" value="C:extracellular space"/>
    <property type="evidence" value="ECO:0007669"/>
    <property type="project" value="TreeGrafter"/>
</dbReference>
<evidence type="ECO:0000256" key="6">
    <source>
        <dbReference type="ARBA" id="ARBA00022741"/>
    </source>
</evidence>
<dbReference type="PROSITE" id="PS51510">
    <property type="entry name" value="PHOSPHAGEN_KINASE_C"/>
    <property type="match status" value="1"/>
</dbReference>
<dbReference type="InterPro" id="IPR000425">
    <property type="entry name" value="MIP"/>
</dbReference>
<feature type="transmembrane region" description="Helical" evidence="15">
    <location>
        <begin position="36"/>
        <end position="54"/>
    </location>
</feature>
<feature type="transmembrane region" description="Helical" evidence="15">
    <location>
        <begin position="340"/>
        <end position="357"/>
    </location>
</feature>
<sequence>MFKANDQGEDDSVIDSIPETRDDRQDKLRKAFAEGLGTMILVLIGDGVVAQTVISQQMELRNAKLTSNPMDVTAFAGDWMSISLGFGIALMLGIYVSGGVSGGHLNPAVSITMAVFKKLEWSYLPYYIGGQTAGAFLGAVFVYLGYRPAFVDLNIWDQTTAGIFATYPKSHMTLVEGFIDEIVGSFLLLLGIFAITDKRNNPADPGSRPAIIGMLLAGIAMSFGYNTGFALNPARDFGPRLFTLMAGWGGNVFVYGNGYFWVPIFAPVFGGLAGAFVYTYCIERFHPQYVPGNRPSSSTIDEDMAEQSPTTRRFSTAHGVFTFESSSTIYMFAKALRSNVHVVAGVGAFTLGIAGGLNRPATESSSTHSALNEIALRLRAIEQDLGLKSPNEGKPEYNNYPVLTPKHKSLMAKHITPEIYTKLAGRKTSLGYTLDQAIQTGVDTPHLGVGIVAGDEDSFTVFKELMDPIIEGWHGYKPEDKHHSDLDYTKIKNGDIPASYVESTRIRAGRSVRGLALPPGTSRGERREVERVLSKALSNLTSDLRGKYYPLSKMTKQEEQQLIDDHFLFQKPGGGTLLTNAGAARDWPDGRGIFHNDAKSFLVWVNEEDHMRVISMENTGNVKSVFERFVRGVNGVEKVVKAEGREYMYDDHLGFLCTCPSNLGTGLRASVMIKFPKLSENSDQFYALCDVLGLQARGSKGEHSPPGPGGVYDVSNKARIGFSEVELVQTMIDGVWKLIELEEDLKKGLSIADKVAKLGVKAGGAKGGH</sequence>
<feature type="binding site" evidence="12">
    <location>
        <begin position="697"/>
        <end position="702"/>
    </location>
    <ligand>
        <name>ATP</name>
        <dbReference type="ChEBI" id="CHEBI:30616"/>
    </ligand>
</feature>
<dbReference type="GO" id="GO:0005524">
    <property type="term" value="F:ATP binding"/>
    <property type="evidence" value="ECO:0007669"/>
    <property type="project" value="UniProtKB-UniRule"/>
</dbReference>
<feature type="transmembrane region" description="Helical" evidence="15">
    <location>
        <begin position="208"/>
        <end position="225"/>
    </location>
</feature>
<protein>
    <recommendedName>
        <fullName evidence="19">Phosphagen kinase C-terminal domain-containing protein</fullName>
    </recommendedName>
</protein>
<evidence type="ECO:0000256" key="9">
    <source>
        <dbReference type="ARBA" id="ARBA00022989"/>
    </source>
</evidence>
<dbReference type="Gene3D" id="1.10.135.10">
    <property type="entry name" value="ATP:guanido phosphotransferase, N-terminal domain"/>
    <property type="match status" value="1"/>
</dbReference>
<dbReference type="RefSeq" id="XP_009841742.1">
    <property type="nucleotide sequence ID" value="XM_009843440.1"/>
</dbReference>
<feature type="binding site" evidence="12">
    <location>
        <position position="566"/>
    </location>
    <ligand>
        <name>ATP</name>
        <dbReference type="ChEBI" id="CHEBI:30616"/>
    </ligand>
</feature>
<keyword evidence="4 12" id="KW-0808">Transferase</keyword>
<dbReference type="PANTHER" id="PTHR11547:SF57">
    <property type="entry name" value="PHOSPHAGEN KINASE C-TERMINAL DOMAIN-CONTAINING PROTEIN"/>
    <property type="match status" value="1"/>
</dbReference>
<evidence type="ECO:0000256" key="11">
    <source>
        <dbReference type="PROSITE-ProRule" id="PRU00842"/>
    </source>
</evidence>
<dbReference type="InterPro" id="IPR022415">
    <property type="entry name" value="ATP-guanido_PTrfase_AS"/>
</dbReference>
<dbReference type="SUPFAM" id="SSF81338">
    <property type="entry name" value="Aquaporin-like"/>
    <property type="match status" value="1"/>
</dbReference>
<dbReference type="PANTHER" id="PTHR11547">
    <property type="entry name" value="ARGININE OR CREATINE KINASE"/>
    <property type="match status" value="1"/>
</dbReference>
<dbReference type="VEuPathDB" id="FungiDB:H257_15352"/>
<name>W4FQ23_APHAT</name>
<dbReference type="PROSITE" id="PS00112">
    <property type="entry name" value="PHOSPHAGEN_KINASE"/>
    <property type="match status" value="1"/>
</dbReference>
<evidence type="ECO:0000256" key="15">
    <source>
        <dbReference type="SAM" id="Phobius"/>
    </source>
</evidence>
<dbReference type="InterPro" id="IPR036802">
    <property type="entry name" value="ATP-guanido_PTrfase_N_sf"/>
</dbReference>
<evidence type="ECO:0000256" key="12">
    <source>
        <dbReference type="PROSITE-ProRule" id="PRU00843"/>
    </source>
</evidence>
<feature type="transmembrane region" description="Helical" evidence="15">
    <location>
        <begin position="178"/>
        <end position="196"/>
    </location>
</feature>
<dbReference type="GO" id="GO:0015267">
    <property type="term" value="F:channel activity"/>
    <property type="evidence" value="ECO:0007669"/>
    <property type="project" value="InterPro"/>
</dbReference>
<keyword evidence="10 15" id="KW-0472">Membrane</keyword>
<feature type="binding site" evidence="12">
    <location>
        <position position="612"/>
    </location>
    <ligand>
        <name>ATP</name>
        <dbReference type="ChEBI" id="CHEBI:30616"/>
    </ligand>
</feature>
<feature type="region of interest" description="Disordered" evidence="14">
    <location>
        <begin position="1"/>
        <end position="21"/>
    </location>
</feature>
<evidence type="ECO:0000259" key="16">
    <source>
        <dbReference type="PROSITE" id="PS51509"/>
    </source>
</evidence>
<dbReference type="OrthoDB" id="430219at2759"/>
<feature type="domain" description="Phosphagen kinase C-terminal" evidence="17">
    <location>
        <begin position="500"/>
        <end position="745"/>
    </location>
</feature>
<evidence type="ECO:0008006" key="19">
    <source>
        <dbReference type="Google" id="ProtNLM"/>
    </source>
</evidence>
<dbReference type="SUPFAM" id="SSF48034">
    <property type="entry name" value="Guanido kinase N-terminal domain"/>
    <property type="match status" value="1"/>
</dbReference>
<evidence type="ECO:0000256" key="3">
    <source>
        <dbReference type="ARBA" id="ARBA00022448"/>
    </source>
</evidence>
<evidence type="ECO:0000256" key="7">
    <source>
        <dbReference type="ARBA" id="ARBA00022777"/>
    </source>
</evidence>
<dbReference type="AlphaFoldDB" id="W4FQ23"/>
<comment type="similarity">
    <text evidence="2 11 13">Belongs to the ATP:guanido phosphotransferase family.</text>
</comment>
<evidence type="ECO:0000256" key="5">
    <source>
        <dbReference type="ARBA" id="ARBA00022692"/>
    </source>
</evidence>
<dbReference type="InterPro" id="IPR014746">
    <property type="entry name" value="Gln_synth/guanido_kin_cat_dom"/>
</dbReference>
<dbReference type="SUPFAM" id="SSF55931">
    <property type="entry name" value="Glutamine synthetase/guanido kinase"/>
    <property type="match status" value="1"/>
</dbReference>
<keyword evidence="5 15" id="KW-0812">Transmembrane</keyword>
<dbReference type="InterPro" id="IPR022357">
    <property type="entry name" value="MIP_CS"/>
</dbReference>
<feature type="transmembrane region" description="Helical" evidence="15">
    <location>
        <begin position="126"/>
        <end position="146"/>
    </location>
</feature>
<dbReference type="PROSITE" id="PS00221">
    <property type="entry name" value="MIP"/>
    <property type="match status" value="1"/>
</dbReference>
<feature type="binding site" evidence="12">
    <location>
        <begin position="503"/>
        <end position="507"/>
    </location>
    <ligand>
        <name>ATP</name>
        <dbReference type="ChEBI" id="CHEBI:30616"/>
    </ligand>
</feature>
<evidence type="ECO:0000256" key="1">
    <source>
        <dbReference type="ARBA" id="ARBA00004141"/>
    </source>
</evidence>
<dbReference type="InterPro" id="IPR022413">
    <property type="entry name" value="ATP-guanido_PTrfase_N"/>
</dbReference>
<keyword evidence="9 15" id="KW-1133">Transmembrane helix</keyword>
<dbReference type="GeneID" id="20817348"/>
<dbReference type="EMBL" id="KI913182">
    <property type="protein sequence ID" value="ETV68788.1"/>
    <property type="molecule type" value="Genomic_DNA"/>
</dbReference>
<dbReference type="Gene3D" id="1.20.1080.10">
    <property type="entry name" value="Glycerol uptake facilitator protein"/>
    <property type="match status" value="1"/>
</dbReference>
<keyword evidence="8 12" id="KW-0067">ATP-binding</keyword>
<feature type="transmembrane region" description="Helical" evidence="15">
    <location>
        <begin position="260"/>
        <end position="281"/>
    </location>
</feature>
<evidence type="ECO:0000256" key="14">
    <source>
        <dbReference type="SAM" id="MobiDB-lite"/>
    </source>
</evidence>
<dbReference type="CDD" id="cd00333">
    <property type="entry name" value="MIP"/>
    <property type="match status" value="1"/>
</dbReference>
<keyword evidence="3" id="KW-0813">Transport</keyword>
<dbReference type="InterPro" id="IPR023271">
    <property type="entry name" value="Aquaporin-like"/>
</dbReference>
<dbReference type="GO" id="GO:0046314">
    <property type="term" value="P:phosphocreatine biosynthetic process"/>
    <property type="evidence" value="ECO:0007669"/>
    <property type="project" value="InterPro"/>
</dbReference>
<comment type="subcellular location">
    <subcellularLocation>
        <location evidence="1">Membrane</location>
        <topology evidence="1">Multi-pass membrane protein</topology>
    </subcellularLocation>
</comment>
<evidence type="ECO:0000256" key="10">
    <source>
        <dbReference type="ARBA" id="ARBA00023136"/>
    </source>
</evidence>
<dbReference type="InterPro" id="IPR022414">
    <property type="entry name" value="ATP-guanido_PTrfase_cat"/>
</dbReference>
<proteinExistence type="inferred from homology"/>
<evidence type="ECO:0000256" key="13">
    <source>
        <dbReference type="RuleBase" id="RU000505"/>
    </source>
</evidence>
<dbReference type="PROSITE" id="PS51509">
    <property type="entry name" value="PHOSPHAGEN_KINASE_N"/>
    <property type="match status" value="1"/>
</dbReference>
<dbReference type="FunFam" id="3.30.590.10:FF:000002">
    <property type="entry name" value="Creatine kinase S-type, mitochondrial"/>
    <property type="match status" value="1"/>
</dbReference>
<feature type="binding site" evidence="12">
    <location>
        <begin position="668"/>
        <end position="672"/>
    </location>
    <ligand>
        <name>ATP</name>
        <dbReference type="ChEBI" id="CHEBI:30616"/>
    </ligand>
</feature>
<dbReference type="GO" id="GO:0004111">
    <property type="term" value="F:creatine kinase activity"/>
    <property type="evidence" value="ECO:0007669"/>
    <property type="project" value="InterPro"/>
</dbReference>